<comment type="caution">
    <text evidence="2">The sequence shown here is derived from an EMBL/GenBank/DDBJ whole genome shotgun (WGS) entry which is preliminary data.</text>
</comment>
<dbReference type="InterPro" id="IPR036868">
    <property type="entry name" value="TusA-like_sf"/>
</dbReference>
<dbReference type="Gene3D" id="3.30.110.40">
    <property type="entry name" value="TusA-like domain"/>
    <property type="match status" value="1"/>
</dbReference>
<reference evidence="2" key="1">
    <citation type="submission" date="2020-04" db="EMBL/GenBank/DDBJ databases">
        <title>Deep metagenomics examines the oral microbiome during advanced dental caries in children, revealing novel taxa and co-occurrences with host molecules.</title>
        <authorList>
            <person name="Baker J.L."/>
            <person name="Morton J.T."/>
            <person name="Dinis M."/>
            <person name="Alvarez R."/>
            <person name="Tran N.C."/>
            <person name="Knight R."/>
            <person name="Edlund A."/>
        </authorList>
    </citation>
    <scope>NUCLEOTIDE SEQUENCE</scope>
    <source>
        <strain evidence="2">JCVI_23_bin.11</strain>
    </source>
</reference>
<dbReference type="SUPFAM" id="SSF64307">
    <property type="entry name" value="SirA-like"/>
    <property type="match status" value="1"/>
</dbReference>
<feature type="domain" description="UPF0033" evidence="1">
    <location>
        <begin position="1"/>
        <end position="57"/>
    </location>
</feature>
<dbReference type="RefSeq" id="WP_081697349.1">
    <property type="nucleotide sequence ID" value="NZ_CAJPUJ010000160.1"/>
</dbReference>
<evidence type="ECO:0000313" key="3">
    <source>
        <dbReference type="Proteomes" id="UP000758611"/>
    </source>
</evidence>
<gene>
    <name evidence="2" type="ORF">HXM94_04135</name>
</gene>
<dbReference type="InterPro" id="IPR001455">
    <property type="entry name" value="TusA-like"/>
</dbReference>
<dbReference type="EMBL" id="JABZRE010000011">
    <property type="protein sequence ID" value="MBF1306950.1"/>
    <property type="molecule type" value="Genomic_DNA"/>
</dbReference>
<accession>A0A930H2L7</accession>
<organism evidence="2 3">
    <name type="scientific">Parvimonas micra</name>
    <dbReference type="NCBI Taxonomy" id="33033"/>
    <lineage>
        <taxon>Bacteria</taxon>
        <taxon>Bacillati</taxon>
        <taxon>Bacillota</taxon>
        <taxon>Tissierellia</taxon>
        <taxon>Tissierellales</taxon>
        <taxon>Peptoniphilaceae</taxon>
        <taxon>Parvimonas</taxon>
    </lineage>
</organism>
<dbReference type="AlphaFoldDB" id="A0A930H2L7"/>
<name>A0A930H2L7_9FIRM</name>
<evidence type="ECO:0000313" key="2">
    <source>
        <dbReference type="EMBL" id="MBF1306950.1"/>
    </source>
</evidence>
<sequence length="57" mass="6528">MELKKALSDAQVGQIIELEFTCPEAVGTLPLYCQEHNHEILSFDKLDREGWVIVLKK</sequence>
<protein>
    <submittedName>
        <fullName evidence="2">Sulfurtransferase TusA family protein</fullName>
    </submittedName>
</protein>
<dbReference type="Pfam" id="PF01206">
    <property type="entry name" value="TusA"/>
    <property type="match status" value="1"/>
</dbReference>
<evidence type="ECO:0000259" key="1">
    <source>
        <dbReference type="Pfam" id="PF01206"/>
    </source>
</evidence>
<dbReference type="Proteomes" id="UP000758611">
    <property type="component" value="Unassembled WGS sequence"/>
</dbReference>
<proteinExistence type="predicted"/>